<dbReference type="GO" id="GO:0008745">
    <property type="term" value="F:N-acetylmuramoyl-L-alanine amidase activity"/>
    <property type="evidence" value="ECO:0007669"/>
    <property type="project" value="InterPro"/>
</dbReference>
<proteinExistence type="predicted"/>
<dbReference type="SMART" id="SM00646">
    <property type="entry name" value="Ami_3"/>
    <property type="match status" value="1"/>
</dbReference>
<feature type="chain" id="PRO_5022019437" evidence="2">
    <location>
        <begin position="26"/>
        <end position="638"/>
    </location>
</feature>
<dbReference type="Gene3D" id="2.120.10.30">
    <property type="entry name" value="TolB, C-terminal domain"/>
    <property type="match status" value="1"/>
</dbReference>
<dbReference type="Proteomes" id="UP000320776">
    <property type="component" value="Chromosome"/>
</dbReference>
<dbReference type="SUPFAM" id="SSF69304">
    <property type="entry name" value="Tricorn protease N-terminal domain"/>
    <property type="match status" value="1"/>
</dbReference>
<organism evidence="4 5">
    <name type="scientific">Sporomusa termitida</name>
    <dbReference type="NCBI Taxonomy" id="2377"/>
    <lineage>
        <taxon>Bacteria</taxon>
        <taxon>Bacillati</taxon>
        <taxon>Bacillota</taxon>
        <taxon>Negativicutes</taxon>
        <taxon>Selenomonadales</taxon>
        <taxon>Sporomusaceae</taxon>
        <taxon>Sporomusa</taxon>
    </lineage>
</organism>
<reference evidence="4 5" key="1">
    <citation type="submission" date="2019-02" db="EMBL/GenBank/DDBJ databases">
        <title>Closed genome of Sporomusa termitida DSM 4440.</title>
        <authorList>
            <person name="Poehlein A."/>
            <person name="Daniel R."/>
        </authorList>
    </citation>
    <scope>NUCLEOTIDE SEQUENCE [LARGE SCALE GENOMIC DNA]</scope>
    <source>
        <strain evidence="4 5">DSM 4440</strain>
    </source>
</reference>
<dbReference type="Gene3D" id="3.40.630.40">
    <property type="entry name" value="Zn-dependent exopeptidases"/>
    <property type="match status" value="1"/>
</dbReference>
<dbReference type="RefSeq" id="WP_144352479.1">
    <property type="nucleotide sequence ID" value="NZ_CP036259.1"/>
</dbReference>
<feature type="domain" description="MurNAc-LAA" evidence="3">
    <location>
        <begin position="233"/>
        <end position="350"/>
    </location>
</feature>
<dbReference type="AlphaFoldDB" id="A0A517E0R4"/>
<dbReference type="CDD" id="cd02696">
    <property type="entry name" value="MurNAc-LAA"/>
    <property type="match status" value="1"/>
</dbReference>
<dbReference type="GO" id="GO:0030288">
    <property type="term" value="C:outer membrane-bounded periplasmic space"/>
    <property type="evidence" value="ECO:0007669"/>
    <property type="project" value="TreeGrafter"/>
</dbReference>
<evidence type="ECO:0000256" key="2">
    <source>
        <dbReference type="SAM" id="SignalP"/>
    </source>
</evidence>
<dbReference type="Pfam" id="PF16472">
    <property type="entry name" value="DUF5050"/>
    <property type="match status" value="1"/>
</dbReference>
<evidence type="ECO:0000256" key="1">
    <source>
        <dbReference type="ARBA" id="ARBA00022801"/>
    </source>
</evidence>
<dbReference type="EMBL" id="CP036259">
    <property type="protein sequence ID" value="QDR83168.1"/>
    <property type="molecule type" value="Genomic_DNA"/>
</dbReference>
<dbReference type="PANTHER" id="PTHR30404:SF0">
    <property type="entry name" value="N-ACETYLMURAMOYL-L-ALANINE AMIDASE AMIC"/>
    <property type="match status" value="1"/>
</dbReference>
<dbReference type="InterPro" id="IPR011042">
    <property type="entry name" value="6-blade_b-propeller_TolB-like"/>
</dbReference>
<dbReference type="InterPro" id="IPR002508">
    <property type="entry name" value="MurNAc-LAA_cat"/>
</dbReference>
<keyword evidence="2" id="KW-0732">Signal</keyword>
<evidence type="ECO:0000313" key="5">
    <source>
        <dbReference type="Proteomes" id="UP000320776"/>
    </source>
</evidence>
<dbReference type="OrthoDB" id="9772024at2"/>
<dbReference type="KEGG" id="sted:SPTER_46460"/>
<dbReference type="Pfam" id="PF01520">
    <property type="entry name" value="Amidase_3"/>
    <property type="match status" value="1"/>
</dbReference>
<name>A0A517E0R4_9FIRM</name>
<protein>
    <submittedName>
        <fullName evidence="4">N-acetylmuramoyl-L-alanine amidase CwlD</fullName>
    </submittedName>
</protein>
<keyword evidence="5" id="KW-1185">Reference proteome</keyword>
<evidence type="ECO:0000259" key="3">
    <source>
        <dbReference type="SMART" id="SM00646"/>
    </source>
</evidence>
<dbReference type="GO" id="GO:0009253">
    <property type="term" value="P:peptidoglycan catabolic process"/>
    <property type="evidence" value="ECO:0007669"/>
    <property type="project" value="InterPro"/>
</dbReference>
<evidence type="ECO:0000313" key="4">
    <source>
        <dbReference type="EMBL" id="QDR83168.1"/>
    </source>
</evidence>
<dbReference type="InterPro" id="IPR050695">
    <property type="entry name" value="N-acetylmuramoyl_amidase_3"/>
</dbReference>
<sequence>MPVQISLLPLLLAITLLFCPGPAAAGLAVSAPAAQSATELKLFQLEHTDAVAIAVETRQACTALAADDRLEPEYRVTRQGSTVAITLAARPAMPELAEQGTFTKAIASSRVHQVTIAAIAANELSIAIAYNRQIANLQIVTVKRKPLPNPDNTVTHRTYLVLRFTDSGTDLPATIVLDPGHGGPDLGTTSNFLREKDLNLDIARLSRDLFAQHGYDVYMTRTDDSRPSLLDRADAANILEAAALISIHNNSVPADKAVNKLSRGTTALYNSSAPRPAQDLATLIAANLAQNLRIPQSPLQDRPGLVLLNATWIPAVIAEIAMLPHPQDAKLISRRVYRLEAAKAIVQATDDYFNRRPQPRPAPAPAVAAGQRRTLSSTRKPLYYLALAPDPRTGIRENIHRLNPGATAPTVLSSDEAWSLNISGKYLYYSNWSDNHRIYRLSRDGKEKTRITDAPVSQVVLTGNWLVYIQGGNRHSAPANFIYKTSLDGQVTQQLNCDPSENLSLSGDWVYYLNAADGYRIYKVKLDGSGRSKVGNDRAISLTAAGKTIYYSNYDDGQKLYAIGTDGQNRTKLTDDKTGFIAIAGNDIYYTNTSANHALYQLNATTKKQKLICDLGVGPQPVIITNKTLYYHHLFFRL</sequence>
<dbReference type="InterPro" id="IPR032485">
    <property type="entry name" value="LRP1-like_beta_prop"/>
</dbReference>
<keyword evidence="1" id="KW-0378">Hydrolase</keyword>
<dbReference type="SUPFAM" id="SSF53187">
    <property type="entry name" value="Zn-dependent exopeptidases"/>
    <property type="match status" value="1"/>
</dbReference>
<accession>A0A517E0R4</accession>
<feature type="signal peptide" evidence="2">
    <location>
        <begin position="1"/>
        <end position="25"/>
    </location>
</feature>
<dbReference type="PANTHER" id="PTHR30404">
    <property type="entry name" value="N-ACETYLMURAMOYL-L-ALANINE AMIDASE"/>
    <property type="match status" value="1"/>
</dbReference>
<gene>
    <name evidence="4" type="ORF">SPTER_46460</name>
</gene>